<reference evidence="1" key="2">
    <citation type="submission" date="2020-09" db="EMBL/GenBank/DDBJ databases">
        <authorList>
            <person name="Sun Q."/>
            <person name="Ohkuma M."/>
        </authorList>
    </citation>
    <scope>NUCLEOTIDE SEQUENCE</scope>
    <source>
        <strain evidence="1">JCM 4490</strain>
    </source>
</reference>
<proteinExistence type="predicted"/>
<sequence>MWLLSSSLLCPKADDAIFEVVIQADRIVSQKRYLLPTQRCLAHRLLRLPGSVLATQMHTSSLARLIVE</sequence>
<protein>
    <submittedName>
        <fullName evidence="1">Uncharacterized protein</fullName>
    </submittedName>
</protein>
<dbReference type="AlphaFoldDB" id="A0A918JGA0"/>
<evidence type="ECO:0000313" key="2">
    <source>
        <dbReference type="Proteomes" id="UP000620224"/>
    </source>
</evidence>
<gene>
    <name evidence="1" type="ORF">GCM10010503_66470</name>
</gene>
<dbReference type="Proteomes" id="UP000620224">
    <property type="component" value="Unassembled WGS sequence"/>
</dbReference>
<reference evidence="1" key="1">
    <citation type="journal article" date="2014" name="Int. J. Syst. Evol. Microbiol.">
        <title>Complete genome sequence of Corynebacterium casei LMG S-19264T (=DSM 44701T), isolated from a smear-ripened cheese.</title>
        <authorList>
            <consortium name="US DOE Joint Genome Institute (JGI-PGF)"/>
            <person name="Walter F."/>
            <person name="Albersmeier A."/>
            <person name="Kalinowski J."/>
            <person name="Ruckert C."/>
        </authorList>
    </citation>
    <scope>NUCLEOTIDE SEQUENCE</scope>
    <source>
        <strain evidence="1">JCM 4490</strain>
    </source>
</reference>
<evidence type="ECO:0000313" key="1">
    <source>
        <dbReference type="EMBL" id="GGW79550.1"/>
    </source>
</evidence>
<accession>A0A918JGA0</accession>
<keyword evidence="2" id="KW-1185">Reference proteome</keyword>
<comment type="caution">
    <text evidence="1">The sequence shown here is derived from an EMBL/GenBank/DDBJ whole genome shotgun (WGS) entry which is preliminary data.</text>
</comment>
<dbReference type="EMBL" id="BMUE01000023">
    <property type="protein sequence ID" value="GGW79550.1"/>
    <property type="molecule type" value="Genomic_DNA"/>
</dbReference>
<organism evidence="1 2">
    <name type="scientific">Streptomyces lucensis JCM 4490</name>
    <dbReference type="NCBI Taxonomy" id="1306176"/>
    <lineage>
        <taxon>Bacteria</taxon>
        <taxon>Bacillati</taxon>
        <taxon>Actinomycetota</taxon>
        <taxon>Actinomycetes</taxon>
        <taxon>Kitasatosporales</taxon>
        <taxon>Streptomycetaceae</taxon>
        <taxon>Streptomyces</taxon>
    </lineage>
</organism>
<name>A0A918JGA0_9ACTN</name>